<dbReference type="STRING" id="1387277.SAMN06295998_11815"/>
<keyword evidence="2" id="KW-1185">Reference proteome</keyword>
<evidence type="ECO:0000313" key="1">
    <source>
        <dbReference type="EMBL" id="SMD00997.1"/>
    </source>
</evidence>
<proteinExistence type="predicted"/>
<evidence type="ECO:0000313" key="2">
    <source>
        <dbReference type="Proteomes" id="UP000192330"/>
    </source>
</evidence>
<dbReference type="Proteomes" id="UP000192330">
    <property type="component" value="Unassembled WGS sequence"/>
</dbReference>
<dbReference type="AlphaFoldDB" id="A0A1W2DUB6"/>
<sequence length="220" mass="24631">MTDQYSKAIDFAEMVLRGIVSNKQLKETDIEPMEILFTLSLPVINGTDDKGGYYRCADGALIWLLQHVEIERGAFDLARRIIASRLIRNEAMPEDGRLFAGLFLAGIINAPKKTKKAATFTHNVMLYWSAKRIVQDFGLDLTRGDNTASGSACDAVSAALERLGHAKSYRSIKDLCYHKSAAPMRQMAHSFQEIMNRVGSANPEMHTYWQSQAPWNSVTE</sequence>
<dbReference type="EMBL" id="FWYD01000018">
    <property type="protein sequence ID" value="SMD00997.1"/>
    <property type="molecule type" value="Genomic_DNA"/>
</dbReference>
<reference evidence="1 2" key="1">
    <citation type="submission" date="2017-04" db="EMBL/GenBank/DDBJ databases">
        <authorList>
            <person name="Afonso C.L."/>
            <person name="Miller P.J."/>
            <person name="Scott M.A."/>
            <person name="Spackman E."/>
            <person name="Goraichik I."/>
            <person name="Dimitrov K.M."/>
            <person name="Suarez D.L."/>
            <person name="Swayne D.E."/>
        </authorList>
    </citation>
    <scope>NUCLEOTIDE SEQUENCE [LARGE SCALE GENOMIC DNA]</scope>
    <source>
        <strain evidence="1 2">CGMCC 1.12644</strain>
    </source>
</reference>
<protein>
    <submittedName>
        <fullName evidence="1">Uncharacterized protein</fullName>
    </submittedName>
</protein>
<name>A0A1W2DUB6_9RHOB</name>
<accession>A0A1W2DUB6</accession>
<organism evidence="1 2">
    <name type="scientific">Primorskyibacter flagellatus</name>
    <dbReference type="NCBI Taxonomy" id="1387277"/>
    <lineage>
        <taxon>Bacteria</taxon>
        <taxon>Pseudomonadati</taxon>
        <taxon>Pseudomonadota</taxon>
        <taxon>Alphaproteobacteria</taxon>
        <taxon>Rhodobacterales</taxon>
        <taxon>Roseobacteraceae</taxon>
        <taxon>Primorskyibacter</taxon>
    </lineage>
</organism>
<gene>
    <name evidence="1" type="ORF">SAMN06295998_11815</name>
</gene>
<dbReference type="RefSeq" id="WP_084354010.1">
    <property type="nucleotide sequence ID" value="NZ_FWYD01000018.1"/>
</dbReference>